<protein>
    <submittedName>
        <fullName evidence="8">Flagellar motor protein MotB</fullName>
    </submittedName>
</protein>
<dbReference type="InterPro" id="IPR006665">
    <property type="entry name" value="OmpA-like"/>
</dbReference>
<evidence type="ECO:0000256" key="2">
    <source>
        <dbReference type="ARBA" id="ARBA00023136"/>
    </source>
</evidence>
<keyword evidence="8" id="KW-0966">Cell projection</keyword>
<dbReference type="PRINTS" id="PR01021">
    <property type="entry name" value="OMPADOMAIN"/>
</dbReference>
<organism evidence="8 9">
    <name type="scientific">Runella rosea</name>
    <dbReference type="NCBI Taxonomy" id="2259595"/>
    <lineage>
        <taxon>Bacteria</taxon>
        <taxon>Pseudomonadati</taxon>
        <taxon>Bacteroidota</taxon>
        <taxon>Cytophagia</taxon>
        <taxon>Cytophagales</taxon>
        <taxon>Spirosomataceae</taxon>
        <taxon>Runella</taxon>
    </lineage>
</organism>
<dbReference type="SUPFAM" id="SSF103088">
    <property type="entry name" value="OmpA-like"/>
    <property type="match status" value="2"/>
</dbReference>
<sequence>MASSVKTLAWILLIGWMGGSTYWHVCKIKLLCDGPPEVSTAAPAGYSIPALSIVDGNNLSLSSAMNFGFKKSMPEPNYVNVKKELDSLAAYLKANSGRKLTITGLYSSIEQNTTSFPDLGLARADALKQYLVQAGVPGSQLVTASKLIDLTFSADDSTHGMEFGFDSLMIPKTEEALAAAEKYENVFKTMDLYFKTAKADYIKTPENEKFIEEAIKYLAANKDKKLALTGHTDNDGTDETNLKLSKNRAGSVKALLMKRGIPEAQLVTDAKGESQPKASNDTPEGRKANRRVSIIVQ</sequence>
<feature type="domain" description="OmpA-like" evidence="7">
    <location>
        <begin position="181"/>
        <end position="297"/>
    </location>
</feature>
<dbReference type="InterPro" id="IPR050330">
    <property type="entry name" value="Bact_OuterMem_StrucFunc"/>
</dbReference>
<evidence type="ECO:0000313" key="9">
    <source>
        <dbReference type="Proteomes" id="UP000251993"/>
    </source>
</evidence>
<feature type="transmembrane region" description="Helical" evidence="6">
    <location>
        <begin position="7"/>
        <end position="25"/>
    </location>
</feature>
<dbReference type="PANTHER" id="PTHR30329">
    <property type="entry name" value="STATOR ELEMENT OF FLAGELLAR MOTOR COMPLEX"/>
    <property type="match status" value="1"/>
</dbReference>
<evidence type="ECO:0000256" key="6">
    <source>
        <dbReference type="SAM" id="Phobius"/>
    </source>
</evidence>
<evidence type="ECO:0000313" key="8">
    <source>
        <dbReference type="EMBL" id="AXE21080.1"/>
    </source>
</evidence>
<keyword evidence="9" id="KW-1185">Reference proteome</keyword>
<evidence type="ECO:0000256" key="4">
    <source>
        <dbReference type="PROSITE-ProRule" id="PRU00473"/>
    </source>
</evidence>
<dbReference type="EMBL" id="CP030850">
    <property type="protein sequence ID" value="AXE21080.1"/>
    <property type="molecule type" value="Genomic_DNA"/>
</dbReference>
<dbReference type="InterPro" id="IPR006664">
    <property type="entry name" value="OMP_bac"/>
</dbReference>
<gene>
    <name evidence="8" type="ORF">DR864_26760</name>
</gene>
<keyword evidence="2 4" id="KW-0472">Membrane</keyword>
<keyword evidence="8" id="KW-0969">Cilium</keyword>
<accession>A0A344TR09</accession>
<dbReference type="PROSITE" id="PS51123">
    <property type="entry name" value="OMPA_2"/>
    <property type="match status" value="1"/>
</dbReference>
<dbReference type="InterPro" id="IPR036737">
    <property type="entry name" value="OmpA-like_sf"/>
</dbReference>
<dbReference type="RefSeq" id="WP_114069842.1">
    <property type="nucleotide sequence ID" value="NZ_CP030850.1"/>
</dbReference>
<reference evidence="8 9" key="1">
    <citation type="submission" date="2018-07" db="EMBL/GenBank/DDBJ databases">
        <title>Genome sequencing of Runella.</title>
        <authorList>
            <person name="Baek M.-G."/>
            <person name="Yi H."/>
        </authorList>
    </citation>
    <scope>NUCLEOTIDE SEQUENCE [LARGE SCALE GENOMIC DNA]</scope>
    <source>
        <strain evidence="8 9">HYN0085</strain>
    </source>
</reference>
<keyword evidence="8" id="KW-0282">Flagellum</keyword>
<keyword evidence="6" id="KW-0812">Transmembrane</keyword>
<dbReference type="KEGG" id="run:DR864_26760"/>
<comment type="subcellular location">
    <subcellularLocation>
        <location evidence="1">Cell outer membrane</location>
    </subcellularLocation>
</comment>
<dbReference type="Proteomes" id="UP000251993">
    <property type="component" value="Chromosome"/>
</dbReference>
<keyword evidence="3" id="KW-0998">Cell outer membrane</keyword>
<name>A0A344TR09_9BACT</name>
<dbReference type="Pfam" id="PF00691">
    <property type="entry name" value="OmpA"/>
    <property type="match status" value="2"/>
</dbReference>
<dbReference type="Gene3D" id="3.30.1330.60">
    <property type="entry name" value="OmpA-like domain"/>
    <property type="match status" value="2"/>
</dbReference>
<evidence type="ECO:0000256" key="3">
    <source>
        <dbReference type="ARBA" id="ARBA00023237"/>
    </source>
</evidence>
<dbReference type="CDD" id="cd07185">
    <property type="entry name" value="OmpA_C-like"/>
    <property type="match status" value="1"/>
</dbReference>
<evidence type="ECO:0000259" key="7">
    <source>
        <dbReference type="PROSITE" id="PS51123"/>
    </source>
</evidence>
<evidence type="ECO:0000256" key="1">
    <source>
        <dbReference type="ARBA" id="ARBA00004442"/>
    </source>
</evidence>
<dbReference type="OrthoDB" id="9763897at2"/>
<proteinExistence type="predicted"/>
<dbReference type="GO" id="GO:0009279">
    <property type="term" value="C:cell outer membrane"/>
    <property type="evidence" value="ECO:0007669"/>
    <property type="project" value="UniProtKB-SubCell"/>
</dbReference>
<dbReference type="PANTHER" id="PTHR30329:SF21">
    <property type="entry name" value="LIPOPROTEIN YIAD-RELATED"/>
    <property type="match status" value="1"/>
</dbReference>
<keyword evidence="6" id="KW-1133">Transmembrane helix</keyword>
<dbReference type="AlphaFoldDB" id="A0A344TR09"/>
<feature type="region of interest" description="Disordered" evidence="5">
    <location>
        <begin position="265"/>
        <end position="297"/>
    </location>
</feature>
<evidence type="ECO:0000256" key="5">
    <source>
        <dbReference type="SAM" id="MobiDB-lite"/>
    </source>
</evidence>